<dbReference type="GO" id="GO:0016114">
    <property type="term" value="P:terpenoid biosynthetic process"/>
    <property type="evidence" value="ECO:0007669"/>
    <property type="project" value="InterPro"/>
</dbReference>
<dbReference type="InterPro" id="IPR020555">
    <property type="entry name" value="MECDP_synthase_CS"/>
</dbReference>
<dbReference type="RefSeq" id="WP_132083444.1">
    <property type="nucleotide sequence ID" value="NZ_DAMAKO010000023.1"/>
</dbReference>
<evidence type="ECO:0000256" key="7">
    <source>
        <dbReference type="ARBA" id="ARBA00009789"/>
    </source>
</evidence>
<dbReference type="EC" id="4.6.1.12" evidence="14"/>
<dbReference type="GO" id="GO:0046872">
    <property type="term" value="F:metal ion binding"/>
    <property type="evidence" value="ECO:0007669"/>
    <property type="project" value="UniProtKB-KW"/>
</dbReference>
<dbReference type="OrthoDB" id="9806837at2"/>
<evidence type="ECO:0000256" key="1">
    <source>
        <dbReference type="ARBA" id="ARBA00000200"/>
    </source>
</evidence>
<reference evidence="16 17" key="1">
    <citation type="submission" date="2019-03" db="EMBL/GenBank/DDBJ databases">
        <title>Genomic Encyclopedia of Type Strains, Phase IV (KMG-IV): sequencing the most valuable type-strain genomes for metagenomic binning, comparative biology and taxonomic classification.</title>
        <authorList>
            <person name="Goeker M."/>
        </authorList>
    </citation>
    <scope>NUCLEOTIDE SEQUENCE [LARGE SCALE GENOMIC DNA]</scope>
    <source>
        <strain evidence="16 17">DSM 15969</strain>
    </source>
</reference>
<dbReference type="InterPro" id="IPR001228">
    <property type="entry name" value="IspD"/>
</dbReference>
<feature type="site" description="Positions MEP for the nucleophilic attack" evidence="14">
    <location>
        <position position="209"/>
    </location>
</feature>
<evidence type="ECO:0000313" key="16">
    <source>
        <dbReference type="EMBL" id="TCL32402.1"/>
    </source>
</evidence>
<dbReference type="InterPro" id="IPR034683">
    <property type="entry name" value="IspD/TarI"/>
</dbReference>
<evidence type="ECO:0000256" key="6">
    <source>
        <dbReference type="ARBA" id="ARBA00008480"/>
    </source>
</evidence>
<feature type="site" description="Transition state stabilizer" evidence="14">
    <location>
        <position position="362"/>
    </location>
</feature>
<feature type="binding site" evidence="14">
    <location>
        <begin position="285"/>
        <end position="287"/>
    </location>
    <ligand>
        <name>4-CDP-2-C-methyl-D-erythritol 2-phosphate</name>
        <dbReference type="ChEBI" id="CHEBI:57919"/>
    </ligand>
</feature>
<dbReference type="EC" id="2.7.7.60" evidence="14"/>
<gene>
    <name evidence="14" type="primary">ispDF</name>
    <name evidence="16" type="ORF">EV210_12217</name>
</gene>
<comment type="caution">
    <text evidence="14">Lacks conserved residue(s) required for the propagation of feature annotation.</text>
</comment>
<comment type="catalytic activity">
    <reaction evidence="2 14">
        <text>2-C-methyl-D-erythritol 4-phosphate + CTP + H(+) = 4-CDP-2-C-methyl-D-erythritol + diphosphate</text>
        <dbReference type="Rhea" id="RHEA:13429"/>
        <dbReference type="ChEBI" id="CHEBI:15378"/>
        <dbReference type="ChEBI" id="CHEBI:33019"/>
        <dbReference type="ChEBI" id="CHEBI:37563"/>
        <dbReference type="ChEBI" id="CHEBI:57823"/>
        <dbReference type="ChEBI" id="CHEBI:58262"/>
        <dbReference type="EC" id="2.7.7.60"/>
    </reaction>
</comment>
<keyword evidence="8 14" id="KW-0808">Transferase</keyword>
<dbReference type="InterPro" id="IPR029044">
    <property type="entry name" value="Nucleotide-diphossugar_trans"/>
</dbReference>
<evidence type="ECO:0000313" key="17">
    <source>
        <dbReference type="Proteomes" id="UP000295063"/>
    </source>
</evidence>
<dbReference type="NCBIfam" id="TIGR00151">
    <property type="entry name" value="ispF"/>
    <property type="match status" value="1"/>
</dbReference>
<feature type="region of interest" description="2-C-methyl-D-erythritol 4-phosphate cytidylyltransferase" evidence="14">
    <location>
        <begin position="1"/>
        <end position="230"/>
    </location>
</feature>
<comment type="pathway">
    <text evidence="4 14">Isoprenoid biosynthesis; isopentenyl diphosphate biosynthesis via DXP pathway; isopentenyl diphosphate from 1-deoxy-D-xylulose 5-phosphate: step 4/6.</text>
</comment>
<dbReference type="PANTHER" id="PTHR32125">
    <property type="entry name" value="2-C-METHYL-D-ERYTHRITOL 4-PHOSPHATE CYTIDYLYLTRANSFERASE, CHLOROPLASTIC"/>
    <property type="match status" value="1"/>
</dbReference>
<evidence type="ECO:0000256" key="11">
    <source>
        <dbReference type="ARBA" id="ARBA00023229"/>
    </source>
</evidence>
<evidence type="ECO:0000259" key="15">
    <source>
        <dbReference type="Pfam" id="PF02542"/>
    </source>
</evidence>
<feature type="binding site" evidence="14">
    <location>
        <begin position="361"/>
        <end position="364"/>
    </location>
    <ligand>
        <name>4-CDP-2-C-methyl-D-erythritol 2-phosphate</name>
        <dbReference type="ChEBI" id="CHEBI:57919"/>
    </ligand>
</feature>
<keyword evidence="11 14" id="KW-0414">Isoprene biosynthesis</keyword>
<feature type="binding site" evidence="14">
    <location>
        <position position="239"/>
    </location>
    <ligand>
        <name>a divalent metal cation</name>
        <dbReference type="ChEBI" id="CHEBI:60240"/>
    </ligand>
</feature>
<dbReference type="HAMAP" id="MF_00108">
    <property type="entry name" value="IspD"/>
    <property type="match status" value="1"/>
</dbReference>
<dbReference type="CDD" id="cd02516">
    <property type="entry name" value="CDP-ME_synthetase"/>
    <property type="match status" value="1"/>
</dbReference>
<evidence type="ECO:0000256" key="3">
    <source>
        <dbReference type="ARBA" id="ARBA00001968"/>
    </source>
</evidence>
<comment type="function">
    <text evidence="14">Bifunctional enzyme that catalyzes the formation of 4-diphosphocytidyl-2-C-methyl-D-erythritol from CTP and 2-C-methyl-D-erythritol 4-phosphate (MEP) (IspD), and catalyzes the conversion of 4-diphosphocytidyl-2-C-methyl-D-erythritol 2-phosphate (CDP-ME2P) to 2-C-methyl-D-erythritol 2,4-cyclodiphosphate (ME-CPP) with a corresponding release of cytidine 5-monophosphate (CMP) (IspF).</text>
</comment>
<feature type="binding site" evidence="14">
    <location>
        <begin position="263"/>
        <end position="264"/>
    </location>
    <ligand>
        <name>4-CDP-2-C-methyl-D-erythritol 2-phosphate</name>
        <dbReference type="ChEBI" id="CHEBI:57919"/>
    </ligand>
</feature>
<keyword evidence="10 14" id="KW-0479">Metal-binding</keyword>
<dbReference type="GO" id="GO:0050518">
    <property type="term" value="F:2-C-methyl-D-erythritol 4-phosphate cytidylyltransferase activity"/>
    <property type="evidence" value="ECO:0007669"/>
    <property type="project" value="UniProtKB-UniRule"/>
</dbReference>
<dbReference type="InterPro" id="IPR036571">
    <property type="entry name" value="MECDP_synthase_sf"/>
</dbReference>
<protein>
    <recommendedName>
        <fullName evidence="14">Bifunctional enzyme IspD/IspF</fullName>
    </recommendedName>
    <domain>
        <recommendedName>
            <fullName evidence="14">2-C-methyl-D-erythritol 4-phosphate cytidylyltransferase</fullName>
            <ecNumber evidence="14">2.7.7.60</ecNumber>
        </recommendedName>
        <alternativeName>
            <fullName evidence="14">4-diphosphocytidyl-2C-methyl-D-erythritol synthase</fullName>
        </alternativeName>
        <alternativeName>
            <fullName evidence="14">MEP cytidylyltransferase</fullName>
            <shortName evidence="14">MCT</shortName>
        </alternativeName>
    </domain>
    <domain>
        <recommendedName>
            <fullName evidence="14">2-C-methyl-D-erythritol 2,4-cyclodiphosphate synthase</fullName>
            <shortName evidence="14">MECDP-synthase</shortName>
            <shortName evidence="14">MECPP-synthase</shortName>
            <shortName evidence="14">MECPS</shortName>
            <ecNumber evidence="14">4.6.1.12</ecNumber>
        </recommendedName>
    </domain>
</protein>
<comment type="catalytic activity">
    <reaction evidence="1 14">
        <text>4-CDP-2-C-methyl-D-erythritol 2-phosphate = 2-C-methyl-D-erythritol 2,4-cyclic diphosphate + CMP</text>
        <dbReference type="Rhea" id="RHEA:23864"/>
        <dbReference type="ChEBI" id="CHEBI:57919"/>
        <dbReference type="ChEBI" id="CHEBI:58483"/>
        <dbReference type="ChEBI" id="CHEBI:60377"/>
        <dbReference type="EC" id="4.6.1.12"/>
    </reaction>
</comment>
<name>A0A4V2Q7L8_9FIRM</name>
<proteinExistence type="inferred from homology"/>
<evidence type="ECO:0000256" key="12">
    <source>
        <dbReference type="ARBA" id="ARBA00023239"/>
    </source>
</evidence>
<dbReference type="InterPro" id="IPR050088">
    <property type="entry name" value="IspD/TarI_cytidylyltransf_bact"/>
</dbReference>
<dbReference type="PANTHER" id="PTHR32125:SF4">
    <property type="entry name" value="2-C-METHYL-D-ERYTHRITOL 4-PHOSPHATE CYTIDYLYLTRANSFERASE, CHLOROPLASTIC"/>
    <property type="match status" value="1"/>
</dbReference>
<dbReference type="FunFam" id="3.90.550.10:FF:000003">
    <property type="entry name" value="2-C-methyl-D-erythritol 4-phosphate cytidylyltransferase"/>
    <property type="match status" value="1"/>
</dbReference>
<keyword evidence="17" id="KW-1185">Reference proteome</keyword>
<feature type="site" description="Transition state stabilizer" evidence="14">
    <location>
        <position position="263"/>
    </location>
</feature>
<dbReference type="UniPathway" id="UPA00056">
    <property type="reaction ID" value="UER00093"/>
</dbReference>
<comment type="similarity">
    <text evidence="14">In the N-terminal section; belongs to the IspD/TarI cytidylyltransferase family. IspD subfamily.</text>
</comment>
<evidence type="ECO:0000256" key="2">
    <source>
        <dbReference type="ARBA" id="ARBA00001282"/>
    </source>
</evidence>
<accession>A0A4V2Q7L8</accession>
<dbReference type="CDD" id="cd00554">
    <property type="entry name" value="MECDP_synthase"/>
    <property type="match status" value="1"/>
</dbReference>
<dbReference type="InterPro" id="IPR018294">
    <property type="entry name" value="ISPD_synthase_CS"/>
</dbReference>
<dbReference type="Gene3D" id="3.90.550.10">
    <property type="entry name" value="Spore Coat Polysaccharide Biosynthesis Protein SpsA, Chain A"/>
    <property type="match status" value="1"/>
</dbReference>
<dbReference type="SUPFAM" id="SSF53448">
    <property type="entry name" value="Nucleotide-diphospho-sugar transferases"/>
    <property type="match status" value="1"/>
</dbReference>
<feature type="binding site" evidence="14">
    <location>
        <begin position="237"/>
        <end position="239"/>
    </location>
    <ligand>
        <name>4-CDP-2-C-methyl-D-erythritol 2-phosphate</name>
        <dbReference type="ChEBI" id="CHEBI:57919"/>
    </ligand>
</feature>
<dbReference type="Pfam" id="PF02542">
    <property type="entry name" value="YgbB"/>
    <property type="match status" value="1"/>
</dbReference>
<evidence type="ECO:0000256" key="5">
    <source>
        <dbReference type="ARBA" id="ARBA00004787"/>
    </source>
</evidence>
<dbReference type="HAMAP" id="MF_00107">
    <property type="entry name" value="IspF"/>
    <property type="match status" value="1"/>
</dbReference>
<dbReference type="PROSITE" id="PS01350">
    <property type="entry name" value="ISPF"/>
    <property type="match status" value="1"/>
</dbReference>
<feature type="site" description="Transition state stabilizer" evidence="14">
    <location>
        <position position="14"/>
    </location>
</feature>
<sequence length="386" mass="41530">MVTAIIAAAGSGKRMGKEINKIFLPLHNIPILARSAAAIAACSEVDDLIIVAAVNDIDKVKEVLNKYQPGKPWRVVAGAGERQYSITNALREVDGRSQLILVHDAARPLIDPAIVTAVIDAARKYNSAVVAVPVKDTIKVLDSQKFVVETPPRQTLWSIQTPQVFDAALLHRAYNKAAQDQYLGTDDASLVERLDEKVKIVPGSYHNIKITSPEDLIIAEAFFREGGKSMRIGTGYDVHRLTEGRKLILGGVEIAHSHGLAGHSDADVLLHAIKDALLGAAALGDIGRHFPDTDPQYKGVSSVLLLARVRELLAEKGYVVNNVDATIIAEKPKLAPFIPQMNSIIAETLQISLEQVNVKATTTETLGFTGRCEGIAAQAAVTIIDA</sequence>
<feature type="binding site" evidence="14">
    <location>
        <position position="237"/>
    </location>
    <ligand>
        <name>a divalent metal cation</name>
        <dbReference type="ChEBI" id="CHEBI:60240"/>
    </ligand>
</feature>
<comment type="similarity">
    <text evidence="6">Belongs to the IspF family.</text>
</comment>
<evidence type="ECO:0000256" key="4">
    <source>
        <dbReference type="ARBA" id="ARBA00004709"/>
    </source>
</evidence>
<comment type="cofactor">
    <cofactor evidence="3 14">
        <name>a divalent metal cation</name>
        <dbReference type="ChEBI" id="CHEBI:60240"/>
    </cofactor>
</comment>
<dbReference type="InterPro" id="IPR003526">
    <property type="entry name" value="MECDP_synthase"/>
</dbReference>
<dbReference type="FunFam" id="3.30.1330.50:FF:000001">
    <property type="entry name" value="2-C-methyl-D-erythritol 2,4-cyclodiphosphate synthase"/>
    <property type="match status" value="1"/>
</dbReference>
<evidence type="ECO:0000256" key="8">
    <source>
        <dbReference type="ARBA" id="ARBA00022679"/>
    </source>
</evidence>
<feature type="region of interest" description="2-C-methyl-D-erythritol 2,4-cyclodiphosphate synthase" evidence="14">
    <location>
        <begin position="231"/>
        <end position="386"/>
    </location>
</feature>
<keyword evidence="12 14" id="KW-0456">Lyase</keyword>
<evidence type="ECO:0000256" key="10">
    <source>
        <dbReference type="ARBA" id="ARBA00022723"/>
    </source>
</evidence>
<dbReference type="HAMAP" id="MF_01520">
    <property type="entry name" value="IspDF"/>
    <property type="match status" value="1"/>
</dbReference>
<dbReference type="Proteomes" id="UP000295063">
    <property type="component" value="Unassembled WGS sequence"/>
</dbReference>
<feature type="domain" description="2-C-methyl-D-erythritol 2,4-cyclodiphosphate synthase" evidence="15">
    <location>
        <begin position="230"/>
        <end position="383"/>
    </location>
</feature>
<keyword evidence="13 14" id="KW-0511">Multifunctional enzyme</keyword>
<dbReference type="SUPFAM" id="SSF69765">
    <property type="entry name" value="IpsF-like"/>
    <property type="match status" value="1"/>
</dbReference>
<feature type="binding site" evidence="14">
    <location>
        <position position="368"/>
    </location>
    <ligand>
        <name>4-CDP-2-C-methyl-D-erythritol 2-phosphate</name>
        <dbReference type="ChEBI" id="CHEBI:57919"/>
    </ligand>
</feature>
<dbReference type="InterPro" id="IPR026596">
    <property type="entry name" value="IspD/F"/>
</dbReference>
<dbReference type="GO" id="GO:0008685">
    <property type="term" value="F:2-C-methyl-D-erythritol 2,4-cyclodiphosphate synthase activity"/>
    <property type="evidence" value="ECO:0007669"/>
    <property type="project" value="UniProtKB-UniRule"/>
</dbReference>
<dbReference type="AlphaFoldDB" id="A0A4V2Q7L8"/>
<feature type="binding site" evidence="14">
    <location>
        <begin position="290"/>
        <end position="294"/>
    </location>
    <ligand>
        <name>4-CDP-2-C-methyl-D-erythritol 2-phosphate</name>
        <dbReference type="ChEBI" id="CHEBI:57919"/>
    </ligand>
</feature>
<dbReference type="GO" id="GO:0019288">
    <property type="term" value="P:isopentenyl diphosphate biosynthetic process, methylerythritol 4-phosphate pathway"/>
    <property type="evidence" value="ECO:0007669"/>
    <property type="project" value="UniProtKB-UniRule"/>
</dbReference>
<dbReference type="Pfam" id="PF01128">
    <property type="entry name" value="IspD"/>
    <property type="match status" value="1"/>
</dbReference>
<feature type="binding site" evidence="14">
    <location>
        <position position="371"/>
    </location>
    <ligand>
        <name>4-CDP-2-C-methyl-D-erythritol 2-phosphate</name>
        <dbReference type="ChEBI" id="CHEBI:57919"/>
    </ligand>
</feature>
<keyword evidence="9 14" id="KW-0548">Nucleotidyltransferase</keyword>
<feature type="binding site" evidence="14">
    <location>
        <position position="271"/>
    </location>
    <ligand>
        <name>a divalent metal cation</name>
        <dbReference type="ChEBI" id="CHEBI:60240"/>
    </ligand>
</feature>
<feature type="site" description="Positions MEP for the nucleophilic attack" evidence="14">
    <location>
        <position position="153"/>
    </location>
</feature>
<dbReference type="Gene3D" id="3.30.1330.50">
    <property type="entry name" value="2-C-methyl-D-erythritol 2,4-cyclodiphosphate synthase"/>
    <property type="match status" value="1"/>
</dbReference>
<dbReference type="PROSITE" id="PS01295">
    <property type="entry name" value="ISPD"/>
    <property type="match status" value="1"/>
</dbReference>
<evidence type="ECO:0000256" key="9">
    <source>
        <dbReference type="ARBA" id="ARBA00022695"/>
    </source>
</evidence>
<comment type="similarity">
    <text evidence="14">In the C-terminal section; belongs to the IspF family.</text>
</comment>
<comment type="pathway">
    <text evidence="5 14">Isoprenoid biosynthesis; isopentenyl diphosphate biosynthesis via DXP pathway; isopentenyl diphosphate from 1-deoxy-D-xylulose 5-phosphate: step 2/6.</text>
</comment>
<feature type="site" description="Transition state stabilizer" evidence="14">
    <location>
        <position position="21"/>
    </location>
</feature>
<dbReference type="NCBIfam" id="TIGR00453">
    <property type="entry name" value="ispD"/>
    <property type="match status" value="1"/>
</dbReference>
<comment type="caution">
    <text evidence="16">The sequence shown here is derived from an EMBL/GenBank/DDBJ whole genome shotgun (WGS) entry which is preliminary data.</text>
</comment>
<comment type="similarity">
    <text evidence="7">Belongs to the IspD/TarI cytidylyltransferase family. IspD subfamily.</text>
</comment>
<evidence type="ECO:0000256" key="13">
    <source>
        <dbReference type="ARBA" id="ARBA00023268"/>
    </source>
</evidence>
<evidence type="ECO:0000256" key="14">
    <source>
        <dbReference type="HAMAP-Rule" id="MF_01520"/>
    </source>
</evidence>
<dbReference type="EMBL" id="SLUI01000022">
    <property type="protein sequence ID" value="TCL32402.1"/>
    <property type="molecule type" value="Genomic_DNA"/>
</dbReference>
<organism evidence="16 17">
    <name type="scientific">Anaerospora hongkongensis</name>
    <dbReference type="NCBI Taxonomy" id="244830"/>
    <lineage>
        <taxon>Bacteria</taxon>
        <taxon>Bacillati</taxon>
        <taxon>Bacillota</taxon>
        <taxon>Negativicutes</taxon>
        <taxon>Selenomonadales</taxon>
        <taxon>Sporomusaceae</taxon>
        <taxon>Anaerospora</taxon>
    </lineage>
</organism>